<dbReference type="HOGENOM" id="CLU_3362243_0_0_1"/>
<keyword evidence="2" id="KW-1185">Reference proteome</keyword>
<accession>L7JTC5</accession>
<proteinExistence type="predicted"/>
<dbReference type="Proteomes" id="UP000011185">
    <property type="component" value="Unassembled WGS sequence"/>
</dbReference>
<organism evidence="1 2">
    <name type="scientific">Trachipleistophora hominis</name>
    <name type="common">Microsporidian parasite</name>
    <dbReference type="NCBI Taxonomy" id="72359"/>
    <lineage>
        <taxon>Eukaryota</taxon>
        <taxon>Fungi</taxon>
        <taxon>Fungi incertae sedis</taxon>
        <taxon>Microsporidia</taxon>
        <taxon>Pleistophoridae</taxon>
        <taxon>Trachipleistophora</taxon>
    </lineage>
</organism>
<evidence type="ECO:0000313" key="2">
    <source>
        <dbReference type="Proteomes" id="UP000011185"/>
    </source>
</evidence>
<dbReference type="AlphaFoldDB" id="L7JTC5"/>
<name>L7JTC5_TRAHO</name>
<gene>
    <name evidence="1" type="ORF">THOM_2349</name>
</gene>
<dbReference type="EMBL" id="JH994028">
    <property type="protein sequence ID" value="ELQ74708.1"/>
    <property type="molecule type" value="Genomic_DNA"/>
</dbReference>
<sequence length="36" mass="4112">VKKCEVLIKRTLKQKNDYLGPVAIVGLETRNVCLIR</sequence>
<dbReference type="VEuPathDB" id="MicrosporidiaDB:THOM_2349"/>
<evidence type="ECO:0000313" key="1">
    <source>
        <dbReference type="EMBL" id="ELQ74708.1"/>
    </source>
</evidence>
<feature type="non-terminal residue" evidence="1">
    <location>
        <position position="1"/>
    </location>
</feature>
<dbReference type="InParanoid" id="L7JTC5"/>
<protein>
    <submittedName>
        <fullName evidence="1">Uncharacterized protein</fullName>
    </submittedName>
</protein>
<reference evidence="1 2" key="1">
    <citation type="journal article" date="2012" name="PLoS Pathog.">
        <title>The genome of the obligate intracellular parasite Trachipleistophora hominis: new insights into microsporidian genome dynamics and reductive evolution.</title>
        <authorList>
            <person name="Heinz E."/>
            <person name="Williams T.A."/>
            <person name="Nakjang S."/>
            <person name="Noel C.J."/>
            <person name="Swan D.C."/>
            <person name="Goldberg A.V."/>
            <person name="Harris S.R."/>
            <person name="Weinmaier T."/>
            <person name="Markert S."/>
            <person name="Becher D."/>
            <person name="Bernhardt J."/>
            <person name="Dagan T."/>
            <person name="Hacker C."/>
            <person name="Lucocq J.M."/>
            <person name="Schweder T."/>
            <person name="Rattei T."/>
            <person name="Hall N."/>
            <person name="Hirt R.P."/>
            <person name="Embley T.M."/>
        </authorList>
    </citation>
    <scope>NUCLEOTIDE SEQUENCE [LARGE SCALE GENOMIC DNA]</scope>
</reference>